<evidence type="ECO:0000313" key="1">
    <source>
        <dbReference type="EMBL" id="BAE72868.1"/>
    </source>
</evidence>
<reference evidence="1" key="1">
    <citation type="journal article" date="2003" name="Appl. Environ. Microbiol.">
        <title>Design and application of a new cryptic-plasmid-based shuttle vector for Magnetospirillum magneticum.</title>
        <authorList>
            <person name="Okamura Y."/>
            <person name="Takeyama H."/>
            <person name="Sekine T."/>
            <person name="Sakaguchi T."/>
            <person name="Wahyudi A.T."/>
            <person name="Sato R."/>
            <person name="Kamiya S."/>
            <person name="Matsunaga T."/>
        </authorList>
    </citation>
    <scope>NUCLEOTIDE SEQUENCE</scope>
    <source>
        <strain evidence="1">MGT-1</strain>
        <plasmid evidence="1">pMGT</plasmid>
    </source>
</reference>
<geneLocation type="plasmid" evidence="1">
    <name>pMGT</name>
</geneLocation>
<dbReference type="AlphaFoldDB" id="Q2PHG5"/>
<organism evidence="1">
    <name type="scientific">Paramagnetospirillum magneticum</name>
    <dbReference type="NCBI Taxonomy" id="84159"/>
    <lineage>
        <taxon>Bacteria</taxon>
        <taxon>Pseudomonadati</taxon>
        <taxon>Pseudomonadota</taxon>
        <taxon>Alphaproteobacteria</taxon>
        <taxon>Rhodospirillales</taxon>
        <taxon>Magnetospirillaceae</taxon>
        <taxon>Paramagnetospirillum</taxon>
    </lineage>
</organism>
<sequence length="275" mass="30358">MVTLTGHHNARMSLAECLTVMKKAKQSLHQSGPWKRHVGPVVEGHVTATEVNRSRRHGWHVHFHVLMLIEAASEAEAIALVTRHLEPEWLRQLERQGSWGGEHALDVQGAADADRYVAKWGAAEELALSGEKRARGDAEIKGQTPWELLAAAADGDVQAGRDFVEYATLFHGKRQLVWSRGLKERVGLKVVEDDEAAGELEDVADSAINEVAVLPRPTWRHIVRRRLRADLLAAARDDGFDGVARLLNEHGIGGAMPGGWRPMLSEYTEHIAMAA</sequence>
<protein>
    <submittedName>
        <fullName evidence="1">Rep protein</fullName>
    </submittedName>
</protein>
<name>Q2PHG5_9PROT</name>
<dbReference type="EMBL" id="AB116387">
    <property type="protein sequence ID" value="BAE72868.1"/>
    <property type="molecule type" value="Genomic_DNA"/>
</dbReference>
<proteinExistence type="predicted"/>
<accession>Q2PHG5</accession>
<keyword evidence="1" id="KW-0614">Plasmid</keyword>
<gene>
    <name evidence="1" type="primary">rep</name>
</gene>